<accession>A0ABQ7J5B1</accession>
<dbReference type="Proteomes" id="UP000823046">
    <property type="component" value="Unassembled WGS sequence"/>
</dbReference>
<evidence type="ECO:0000313" key="1">
    <source>
        <dbReference type="EMBL" id="KAF8819182.1"/>
    </source>
</evidence>
<dbReference type="Pfam" id="PF03665">
    <property type="entry name" value="UPF0172"/>
    <property type="match status" value="1"/>
</dbReference>
<sequence length="217" mass="24279">MAVAKKVPAVPFQEENYPLATMSIHLADLPAIKMFMHAFRYPSHSVCGVVVGEVRDDNPLQVYFKDIIPLFHSHITAPMIRLGMELAEEYCTTSALEIVGFYHADSSGSYSHTSEPVLQCRQIIGKISTNYPKLIFCQLNLHSSTLDENSIDVFLNMGDWKQLETSQLSLSTALPRLICQAGEQVLHYDFFDLDDHLGSPKANPLNLTVSALVHRDD</sequence>
<evidence type="ECO:0008006" key="3">
    <source>
        <dbReference type="Google" id="ProtNLM"/>
    </source>
</evidence>
<organism evidence="1 2">
    <name type="scientific">Cardiosporidium cionae</name>
    <dbReference type="NCBI Taxonomy" id="476202"/>
    <lineage>
        <taxon>Eukaryota</taxon>
        <taxon>Sar</taxon>
        <taxon>Alveolata</taxon>
        <taxon>Apicomplexa</taxon>
        <taxon>Aconoidasida</taxon>
        <taxon>Nephromycida</taxon>
        <taxon>Cardiosporidium</taxon>
    </lineage>
</organism>
<name>A0ABQ7J5B1_9APIC</name>
<protein>
    <recommendedName>
        <fullName evidence="3">MPN domain-containing protein</fullName>
    </recommendedName>
</protein>
<gene>
    <name evidence="1" type="ORF">IE077_001503</name>
</gene>
<proteinExistence type="predicted"/>
<evidence type="ECO:0000313" key="2">
    <source>
        <dbReference type="Proteomes" id="UP000823046"/>
    </source>
</evidence>
<comment type="caution">
    <text evidence="1">The sequence shown here is derived from an EMBL/GenBank/DDBJ whole genome shotgun (WGS) entry which is preliminary data.</text>
</comment>
<dbReference type="EMBL" id="JADAQX010000908">
    <property type="protein sequence ID" value="KAF8819182.1"/>
    <property type="molecule type" value="Genomic_DNA"/>
</dbReference>
<reference evidence="1 2" key="1">
    <citation type="journal article" date="2020" name="bioRxiv">
        <title>Metabolic contributions of an alphaproteobacterial endosymbiont in the apicomplexan Cardiosporidium cionae.</title>
        <authorList>
            <person name="Hunter E.S."/>
            <person name="Paight C.J."/>
            <person name="Lane C.E."/>
        </authorList>
    </citation>
    <scope>NUCLEOTIDE SEQUENCE [LARGE SCALE GENOMIC DNA]</scope>
    <source>
        <strain evidence="1">ESH_2018</strain>
    </source>
</reference>
<dbReference type="PANTHER" id="PTHR12941:SF10">
    <property type="entry name" value="ER MEMBRANE PROTEIN COMPLEX SUBUNIT 8_9 HOMOLOG"/>
    <property type="match status" value="1"/>
</dbReference>
<dbReference type="PANTHER" id="PTHR12941">
    <property type="entry name" value="ER MEMBRANE PROTEIN COMPLEX"/>
    <property type="match status" value="1"/>
</dbReference>
<dbReference type="InterPro" id="IPR005366">
    <property type="entry name" value="EMC8/9"/>
</dbReference>
<keyword evidence="2" id="KW-1185">Reference proteome</keyword>
<dbReference type="Gene3D" id="3.40.140.10">
    <property type="entry name" value="Cytidine Deaminase, domain 2"/>
    <property type="match status" value="1"/>
</dbReference>